<dbReference type="PRINTS" id="PR00950">
    <property type="entry name" value="TYPE3IMSPROT"/>
</dbReference>
<evidence type="ECO:0000256" key="4">
    <source>
        <dbReference type="ARBA" id="ARBA00022692"/>
    </source>
</evidence>
<keyword evidence="3" id="KW-1003">Cell membrane</keyword>
<proteinExistence type="inferred from homology"/>
<dbReference type="GO" id="GO:0009306">
    <property type="term" value="P:protein secretion"/>
    <property type="evidence" value="ECO:0007669"/>
    <property type="project" value="InterPro"/>
</dbReference>
<feature type="transmembrane region" description="Helical" evidence="9">
    <location>
        <begin position="97"/>
        <end position="126"/>
    </location>
</feature>
<dbReference type="Gene3D" id="3.40.1690.10">
    <property type="entry name" value="secretion proteins EscU"/>
    <property type="match status" value="1"/>
</dbReference>
<organism evidence="10 11">
    <name type="scientific">Melaminivora suipulveris</name>
    <dbReference type="NCBI Taxonomy" id="2109913"/>
    <lineage>
        <taxon>Bacteria</taxon>
        <taxon>Pseudomonadati</taxon>
        <taxon>Pseudomonadota</taxon>
        <taxon>Betaproteobacteria</taxon>
        <taxon>Burkholderiales</taxon>
        <taxon>Comamonadaceae</taxon>
        <taxon>Melaminivora</taxon>
    </lineage>
</organism>
<dbReference type="InterPro" id="IPR006307">
    <property type="entry name" value="BsaZ-like"/>
</dbReference>
<keyword evidence="11" id="KW-1185">Reference proteome</keyword>
<dbReference type="Proteomes" id="UP000237925">
    <property type="component" value="Chromosome"/>
</dbReference>
<evidence type="ECO:0000256" key="7">
    <source>
        <dbReference type="ARBA" id="ARBA00023136"/>
    </source>
</evidence>
<evidence type="ECO:0000256" key="2">
    <source>
        <dbReference type="ARBA" id="ARBA00010690"/>
    </source>
</evidence>
<keyword evidence="4 9" id="KW-0812">Transmembrane</keyword>
<keyword evidence="7 9" id="KW-0472">Membrane</keyword>
<keyword evidence="6" id="KW-0843">Virulence</keyword>
<protein>
    <submittedName>
        <fullName evidence="10">EscU/YscU/HrcU family type III secretion system export apparatus switch protein</fullName>
    </submittedName>
</protein>
<accession>A0A2R3QFL4</accession>
<dbReference type="Pfam" id="PF01312">
    <property type="entry name" value="Bac_export_2"/>
    <property type="match status" value="1"/>
</dbReference>
<evidence type="ECO:0000256" key="3">
    <source>
        <dbReference type="ARBA" id="ARBA00022475"/>
    </source>
</evidence>
<gene>
    <name evidence="10" type="ORF">C6568_16040</name>
</gene>
<dbReference type="KEGG" id="mela:C6568_16040"/>
<feature type="region of interest" description="Disordered" evidence="8">
    <location>
        <begin position="1"/>
        <end position="33"/>
    </location>
</feature>
<dbReference type="SUPFAM" id="SSF160544">
    <property type="entry name" value="EscU C-terminal domain-like"/>
    <property type="match status" value="1"/>
</dbReference>
<dbReference type="InterPro" id="IPR029025">
    <property type="entry name" value="T3SS_substrate_exporter_C"/>
</dbReference>
<dbReference type="PANTHER" id="PTHR30531:SF14">
    <property type="entry name" value="SURFACE PRESENTATION OF ANTIGENS PROTEIN SPAS"/>
    <property type="match status" value="1"/>
</dbReference>
<dbReference type="AlphaFoldDB" id="A0A2R3QFL4"/>
<sequence length="363" mass="39592">MGAVRRRCADPRRRAVSEKTEQPTSKRLRDSRQKGDVAYSKDFTQTLLILAIFGYLVAASGRIVQAMATMIVLPSTLLKLGFNEAANALVEALLREAAWVVLPFIGIVLAAGLLGDTLQVGVLFAFDKLKPSAKKLNVLANLKNIFSKKNLVEFLKSLVKIGFLSVLLWLLIGDALPLMTSIPQAGLAGLGYVVGELMKTMLVHIGLAYGVIALADFAWQRFQYRKGLMMSKDEVKQEYKEMEGDPHIKHQRKHLHQEMLQGSAVASARKATVLVTNPTHLAVALHYDEGETPLPVVLAMGEGALAERMMAAAREAGVPVMQNIPLARALTEQGTAGQYIPSELVEPVAELLQLLRQLQGPAP</sequence>
<reference evidence="10 11" key="1">
    <citation type="submission" date="2018-03" db="EMBL/GenBank/DDBJ databases">
        <title>Genome sequencing of Melaminivora sp.</title>
        <authorList>
            <person name="Kim S.-J."/>
            <person name="Heo J."/>
            <person name="Ahn J.-H."/>
            <person name="Kwon S.-W."/>
        </authorList>
    </citation>
    <scope>NUCLEOTIDE SEQUENCE [LARGE SCALE GENOMIC DNA]</scope>
    <source>
        <strain evidence="10 11">SC2-9</strain>
    </source>
</reference>
<keyword evidence="5 9" id="KW-1133">Transmembrane helix</keyword>
<dbReference type="PANTHER" id="PTHR30531">
    <property type="entry name" value="FLAGELLAR BIOSYNTHETIC PROTEIN FLHB"/>
    <property type="match status" value="1"/>
</dbReference>
<dbReference type="EMBL" id="CP027667">
    <property type="protein sequence ID" value="AVO50576.1"/>
    <property type="molecule type" value="Genomic_DNA"/>
</dbReference>
<dbReference type="InterPro" id="IPR006135">
    <property type="entry name" value="T3SS_substrate_exporter"/>
</dbReference>
<feature type="transmembrane region" description="Helical" evidence="9">
    <location>
        <begin position="47"/>
        <end position="77"/>
    </location>
</feature>
<comment type="similarity">
    <text evidence="2">Belongs to the type III secretion exporter family.</text>
</comment>
<comment type="subcellular location">
    <subcellularLocation>
        <location evidence="1">Cell membrane</location>
        <topology evidence="1">Multi-pass membrane protein</topology>
    </subcellularLocation>
</comment>
<evidence type="ECO:0000256" key="9">
    <source>
        <dbReference type="SAM" id="Phobius"/>
    </source>
</evidence>
<dbReference type="OrthoDB" id="9807950at2"/>
<evidence type="ECO:0000313" key="10">
    <source>
        <dbReference type="EMBL" id="AVO50576.1"/>
    </source>
</evidence>
<feature type="compositionally biased region" description="Basic and acidic residues" evidence="8">
    <location>
        <begin position="7"/>
        <end position="21"/>
    </location>
</feature>
<evidence type="ECO:0000313" key="11">
    <source>
        <dbReference type="Proteomes" id="UP000237925"/>
    </source>
</evidence>
<dbReference type="GO" id="GO:0005886">
    <property type="term" value="C:plasma membrane"/>
    <property type="evidence" value="ECO:0007669"/>
    <property type="project" value="UniProtKB-SubCell"/>
</dbReference>
<feature type="transmembrane region" description="Helical" evidence="9">
    <location>
        <begin position="158"/>
        <end position="180"/>
    </location>
</feature>
<evidence type="ECO:0000256" key="8">
    <source>
        <dbReference type="SAM" id="MobiDB-lite"/>
    </source>
</evidence>
<dbReference type="NCBIfam" id="TIGR01404">
    <property type="entry name" value="FlhB_rel_III"/>
    <property type="match status" value="1"/>
</dbReference>
<evidence type="ECO:0000256" key="5">
    <source>
        <dbReference type="ARBA" id="ARBA00022989"/>
    </source>
</evidence>
<evidence type="ECO:0000256" key="6">
    <source>
        <dbReference type="ARBA" id="ARBA00023026"/>
    </source>
</evidence>
<feature type="transmembrane region" description="Helical" evidence="9">
    <location>
        <begin position="200"/>
        <end position="219"/>
    </location>
</feature>
<evidence type="ECO:0000256" key="1">
    <source>
        <dbReference type="ARBA" id="ARBA00004651"/>
    </source>
</evidence>
<name>A0A2R3QFL4_9BURK</name>